<dbReference type="RefSeq" id="WP_386745545.1">
    <property type="nucleotide sequence ID" value="NZ_JBHRYA010000015.1"/>
</dbReference>
<sequence length="148" mass="16932">MDIPSISAALSSLKTATDIAKMVRESTTTLEKAEINLKMADLIGTLADTRVQLAEIKEALLERDEKITSLETALNTRANLSYEAPYYWEMKGEERVGPYCQKCYDVDGKLVRLQGSTSTRGWWHCHSCDRVVHDKNYDNRPIRFQSEW</sequence>
<keyword evidence="2" id="KW-1185">Reference proteome</keyword>
<gene>
    <name evidence="1" type="ORF">ACFONC_15335</name>
</gene>
<comment type="caution">
    <text evidence="1">The sequence shown here is derived from an EMBL/GenBank/DDBJ whole genome shotgun (WGS) entry which is preliminary data.</text>
</comment>
<dbReference type="EMBL" id="JBHRYA010000015">
    <property type="protein sequence ID" value="MFC3717524.1"/>
    <property type="molecule type" value="Genomic_DNA"/>
</dbReference>
<organism evidence="1 2">
    <name type="scientific">Luteimonas soli</name>
    <dbReference type="NCBI Taxonomy" id="1648966"/>
    <lineage>
        <taxon>Bacteria</taxon>
        <taxon>Pseudomonadati</taxon>
        <taxon>Pseudomonadota</taxon>
        <taxon>Gammaproteobacteria</taxon>
        <taxon>Lysobacterales</taxon>
        <taxon>Lysobacteraceae</taxon>
        <taxon>Luteimonas</taxon>
    </lineage>
</organism>
<proteinExistence type="predicted"/>
<evidence type="ECO:0000313" key="1">
    <source>
        <dbReference type="EMBL" id="MFC3717524.1"/>
    </source>
</evidence>
<accession>A0ABV7XRK5</accession>
<evidence type="ECO:0000313" key="2">
    <source>
        <dbReference type="Proteomes" id="UP001595705"/>
    </source>
</evidence>
<name>A0ABV7XRK5_9GAMM</name>
<reference evidence="2" key="1">
    <citation type="journal article" date="2019" name="Int. J. Syst. Evol. Microbiol.">
        <title>The Global Catalogue of Microorganisms (GCM) 10K type strain sequencing project: providing services to taxonomists for standard genome sequencing and annotation.</title>
        <authorList>
            <consortium name="The Broad Institute Genomics Platform"/>
            <consortium name="The Broad Institute Genome Sequencing Center for Infectious Disease"/>
            <person name="Wu L."/>
            <person name="Ma J."/>
        </authorList>
    </citation>
    <scope>NUCLEOTIDE SEQUENCE [LARGE SCALE GENOMIC DNA]</scope>
    <source>
        <strain evidence="2">KCTC 42441</strain>
    </source>
</reference>
<dbReference type="Proteomes" id="UP001595705">
    <property type="component" value="Unassembled WGS sequence"/>
</dbReference>
<protein>
    <submittedName>
        <fullName evidence="1">Uncharacterized protein</fullName>
    </submittedName>
</protein>